<feature type="chain" id="PRO_5029694446" evidence="1">
    <location>
        <begin position="29"/>
        <end position="536"/>
    </location>
</feature>
<accession>A0A7M2Z0S5</accession>
<dbReference type="Proteomes" id="UP000254134">
    <property type="component" value="Unassembled WGS sequence"/>
</dbReference>
<evidence type="ECO:0000313" key="3">
    <source>
        <dbReference type="EMBL" id="RDI75900.1"/>
    </source>
</evidence>
<dbReference type="InterPro" id="IPR000914">
    <property type="entry name" value="SBP_5_dom"/>
</dbReference>
<dbReference type="PANTHER" id="PTHR30290">
    <property type="entry name" value="PERIPLASMIC BINDING COMPONENT OF ABC TRANSPORTER"/>
    <property type="match status" value="1"/>
</dbReference>
<reference evidence="3 4" key="1">
    <citation type="submission" date="2018-07" db="EMBL/GenBank/DDBJ databases">
        <title>High-quality-draft genome sequence of Gaiella occulta.</title>
        <authorList>
            <person name="Severino R."/>
            <person name="Froufe H.J.C."/>
            <person name="Rainey F.A."/>
            <person name="Barroso C."/>
            <person name="Albuquerque L."/>
            <person name="Lobo-Da-Cunha A."/>
            <person name="Da Costa M.S."/>
            <person name="Egas C."/>
        </authorList>
    </citation>
    <scope>NUCLEOTIDE SEQUENCE [LARGE SCALE GENOMIC DNA]</scope>
    <source>
        <strain evidence="3 4">F2-233</strain>
    </source>
</reference>
<evidence type="ECO:0000313" key="4">
    <source>
        <dbReference type="Proteomes" id="UP000254134"/>
    </source>
</evidence>
<dbReference type="AlphaFoldDB" id="A0A7M2Z0S5"/>
<keyword evidence="4" id="KW-1185">Reference proteome</keyword>
<feature type="signal peptide" evidence="1">
    <location>
        <begin position="1"/>
        <end position="28"/>
    </location>
</feature>
<dbReference type="PIRSF" id="PIRSF002741">
    <property type="entry name" value="MppA"/>
    <property type="match status" value="1"/>
</dbReference>
<dbReference type="InterPro" id="IPR039424">
    <property type="entry name" value="SBP_5"/>
</dbReference>
<dbReference type="Pfam" id="PF00496">
    <property type="entry name" value="SBP_bac_5"/>
    <property type="match status" value="1"/>
</dbReference>
<dbReference type="CDD" id="cd08512">
    <property type="entry name" value="PBP2_NikA_DppA_OppA_like_7"/>
    <property type="match status" value="1"/>
</dbReference>
<dbReference type="Gene3D" id="3.40.190.10">
    <property type="entry name" value="Periplasmic binding protein-like II"/>
    <property type="match status" value="1"/>
</dbReference>
<proteinExistence type="predicted"/>
<reference evidence="4" key="2">
    <citation type="journal article" date="2019" name="MicrobiologyOpen">
        <title>High-quality draft genome sequence of Gaiella occulta isolated from a 150 meter deep mineral water borehole and comparison with the genome sequences of other deep-branching lineages of the phylum Actinobacteria.</title>
        <authorList>
            <person name="Severino R."/>
            <person name="Froufe H.J.C."/>
            <person name="Barroso C."/>
            <person name="Albuquerque L."/>
            <person name="Lobo-da-Cunha A."/>
            <person name="da Costa M.S."/>
            <person name="Egas C."/>
        </authorList>
    </citation>
    <scope>NUCLEOTIDE SEQUENCE [LARGE SCALE GENOMIC DNA]</scope>
    <source>
        <strain evidence="4">F2-233</strain>
    </source>
</reference>
<dbReference type="SUPFAM" id="SSF53850">
    <property type="entry name" value="Periplasmic binding protein-like II"/>
    <property type="match status" value="1"/>
</dbReference>
<keyword evidence="1" id="KW-0732">Signal</keyword>
<comment type="caution">
    <text evidence="3">The sequence shown here is derived from an EMBL/GenBank/DDBJ whole genome shotgun (WGS) entry which is preliminary data.</text>
</comment>
<dbReference type="InterPro" id="IPR030678">
    <property type="entry name" value="Peptide/Ni-bd"/>
</dbReference>
<dbReference type="OrthoDB" id="5168028at2"/>
<organism evidence="3 4">
    <name type="scientific">Gaiella occulta</name>
    <dbReference type="NCBI Taxonomy" id="1002870"/>
    <lineage>
        <taxon>Bacteria</taxon>
        <taxon>Bacillati</taxon>
        <taxon>Actinomycetota</taxon>
        <taxon>Thermoleophilia</taxon>
        <taxon>Gaiellales</taxon>
        <taxon>Gaiellaceae</taxon>
        <taxon>Gaiella</taxon>
    </lineage>
</organism>
<evidence type="ECO:0000256" key="1">
    <source>
        <dbReference type="SAM" id="SignalP"/>
    </source>
</evidence>
<dbReference type="EMBL" id="QQZY01000001">
    <property type="protein sequence ID" value="RDI75900.1"/>
    <property type="molecule type" value="Genomic_DNA"/>
</dbReference>
<dbReference type="GO" id="GO:1904680">
    <property type="term" value="F:peptide transmembrane transporter activity"/>
    <property type="evidence" value="ECO:0007669"/>
    <property type="project" value="TreeGrafter"/>
</dbReference>
<name>A0A7M2Z0S5_9ACTN</name>
<gene>
    <name evidence="3" type="ORF">Gocc_0319</name>
</gene>
<dbReference type="GO" id="GO:0015833">
    <property type="term" value="P:peptide transport"/>
    <property type="evidence" value="ECO:0007669"/>
    <property type="project" value="TreeGrafter"/>
</dbReference>
<feature type="domain" description="Solute-binding protein family 5" evidence="2">
    <location>
        <begin position="82"/>
        <end position="447"/>
    </location>
</feature>
<dbReference type="GO" id="GO:0042597">
    <property type="term" value="C:periplasmic space"/>
    <property type="evidence" value="ECO:0007669"/>
    <property type="project" value="UniProtKB-ARBA"/>
</dbReference>
<dbReference type="Gene3D" id="3.10.105.10">
    <property type="entry name" value="Dipeptide-binding Protein, Domain 3"/>
    <property type="match status" value="1"/>
</dbReference>
<dbReference type="Gene3D" id="3.90.76.10">
    <property type="entry name" value="Dipeptide-binding Protein, Domain 1"/>
    <property type="match status" value="1"/>
</dbReference>
<sequence>MSRPSTRVMAKVLLVLVVSLVATTAAFAAKSGTKAVPTLVVDKSFEIKTADPQRAFEPTASIVNRAVFDTLFTYKGSDVAHPVPLLVQSWKASSDAKTFTFQLRKDVRFADGTPLTSADVVFSLRRLVRLKGNPSFLLDGVTVSAAGKYRVLMRSANANSALPAILANTSLSIVNSKLVKKNGGTDAADADKTDKAEQWFNSPKSLGAGSGPYVLKQYSTSSQIVLAPNPKYWGQSKPAFSSVVVRNMIAPTQLINVQRGKYEVAIDLSAQQAQTIQGSKSLSVLTTPSTWVFFLFANNDPKVSGFASNKNFQRGVRYALDYKAIAGVAGPGAIQAPGIIPSMFLGALPQSSAVKQDLAKAKAAFAASGLADQKITLEFPSSLTINGVLFDSLAQKVQANLQAAGLNVELAGAPVGTWLQRYRDGKMPFGLSLWGPDYPDPSDYLAFLPGELVGLRAGWPAGSEKTVEALGATARVTTNDAARERLYQTIQKRLNAYGPFFPLLQPTQVFVATKDLATAKFNSVYSIDVTQTKPKG</sequence>
<dbReference type="GO" id="GO:0043190">
    <property type="term" value="C:ATP-binding cassette (ABC) transporter complex"/>
    <property type="evidence" value="ECO:0007669"/>
    <property type="project" value="InterPro"/>
</dbReference>
<evidence type="ECO:0000259" key="2">
    <source>
        <dbReference type="Pfam" id="PF00496"/>
    </source>
</evidence>
<protein>
    <submittedName>
        <fullName evidence="3">ABC-type dipeptide transport system periplasmic component</fullName>
    </submittedName>
</protein>